<accession>A0A9E2KX19</accession>
<keyword evidence="1" id="KW-0812">Transmembrane</keyword>
<dbReference type="AlphaFoldDB" id="A0A9E2KX19"/>
<comment type="caution">
    <text evidence="2">The sequence shown here is derived from an EMBL/GenBank/DDBJ whole genome shotgun (WGS) entry which is preliminary data.</text>
</comment>
<keyword evidence="1" id="KW-1133">Transmembrane helix</keyword>
<reference evidence="2" key="2">
    <citation type="submission" date="2021-04" db="EMBL/GenBank/DDBJ databases">
        <authorList>
            <person name="Gilroy R."/>
        </authorList>
    </citation>
    <scope>NUCLEOTIDE SEQUENCE</scope>
    <source>
        <strain evidence="2">A5-1222</strain>
    </source>
</reference>
<reference evidence="2" key="1">
    <citation type="journal article" date="2021" name="PeerJ">
        <title>Extensive microbial diversity within the chicken gut microbiome revealed by metagenomics and culture.</title>
        <authorList>
            <person name="Gilroy R."/>
            <person name="Ravi A."/>
            <person name="Getino M."/>
            <person name="Pursley I."/>
            <person name="Horton D.L."/>
            <person name="Alikhan N.F."/>
            <person name="Baker D."/>
            <person name="Gharbi K."/>
            <person name="Hall N."/>
            <person name="Watson M."/>
            <person name="Adriaenssens E.M."/>
            <person name="Foster-Nyarko E."/>
            <person name="Jarju S."/>
            <person name="Secka A."/>
            <person name="Antonio M."/>
            <person name="Oren A."/>
            <person name="Chaudhuri R.R."/>
            <person name="La Ragione R."/>
            <person name="Hildebrand F."/>
            <person name="Pallen M.J."/>
        </authorList>
    </citation>
    <scope>NUCLEOTIDE SEQUENCE</scope>
    <source>
        <strain evidence="2">A5-1222</strain>
    </source>
</reference>
<organism evidence="2 3">
    <name type="scientific">Candidatus Ureaplasma intestinipullorum</name>
    <dbReference type="NCBI Taxonomy" id="2838770"/>
    <lineage>
        <taxon>Bacteria</taxon>
        <taxon>Bacillati</taxon>
        <taxon>Mycoplasmatota</taxon>
        <taxon>Mycoplasmoidales</taxon>
        <taxon>Mycoplasmoidaceae</taxon>
        <taxon>Ureaplasma</taxon>
    </lineage>
</organism>
<evidence type="ECO:0000313" key="3">
    <source>
        <dbReference type="Proteomes" id="UP000824247"/>
    </source>
</evidence>
<sequence length="102" mass="12161">MNKKLDSKFLCFKDKLTKKKTRKTIIWLNVVAISMMATGPFLMIIPGPQFISWIGLALFIYANYDLLIKLKWFKELIILFKMWDVKRKLINRKLLRPKKVSQ</sequence>
<proteinExistence type="predicted"/>
<protein>
    <submittedName>
        <fullName evidence="2">Uncharacterized protein</fullName>
    </submittedName>
</protein>
<keyword evidence="1" id="KW-0472">Membrane</keyword>
<gene>
    <name evidence="2" type="ORF">H9897_00605</name>
</gene>
<evidence type="ECO:0000313" key="2">
    <source>
        <dbReference type="EMBL" id="MBU3830652.1"/>
    </source>
</evidence>
<feature type="transmembrane region" description="Helical" evidence="1">
    <location>
        <begin position="50"/>
        <end position="68"/>
    </location>
</feature>
<evidence type="ECO:0000256" key="1">
    <source>
        <dbReference type="SAM" id="Phobius"/>
    </source>
</evidence>
<feature type="transmembrane region" description="Helical" evidence="1">
    <location>
        <begin position="25"/>
        <end position="44"/>
    </location>
</feature>
<dbReference type="Proteomes" id="UP000824247">
    <property type="component" value="Unassembled WGS sequence"/>
</dbReference>
<dbReference type="EMBL" id="JAHLFM010000010">
    <property type="protein sequence ID" value="MBU3830652.1"/>
    <property type="molecule type" value="Genomic_DNA"/>
</dbReference>
<name>A0A9E2KX19_9BACT</name>